<comment type="caution">
    <text evidence="3">The sequence shown here is derived from an EMBL/GenBank/DDBJ whole genome shotgun (WGS) entry which is preliminary data.</text>
</comment>
<evidence type="ECO:0000256" key="1">
    <source>
        <dbReference type="SAM" id="MobiDB-lite"/>
    </source>
</evidence>
<dbReference type="EMBL" id="AUZX01015447">
    <property type="protein sequence ID" value="EQD28993.1"/>
    <property type="molecule type" value="Genomic_DNA"/>
</dbReference>
<organism evidence="3">
    <name type="scientific">mine drainage metagenome</name>
    <dbReference type="NCBI Taxonomy" id="410659"/>
    <lineage>
        <taxon>unclassified sequences</taxon>
        <taxon>metagenomes</taxon>
        <taxon>ecological metagenomes</taxon>
    </lineage>
</organism>
<evidence type="ECO:0000313" key="3">
    <source>
        <dbReference type="EMBL" id="EQD28993.1"/>
    </source>
</evidence>
<gene>
    <name evidence="3" type="ORF">B1A_20915</name>
</gene>
<dbReference type="Pfam" id="PF16640">
    <property type="entry name" value="Big_3_5"/>
    <property type="match status" value="1"/>
</dbReference>
<dbReference type="InterPro" id="IPR015919">
    <property type="entry name" value="Cadherin-like_sf"/>
</dbReference>
<feature type="non-terminal residue" evidence="3">
    <location>
        <position position="1"/>
    </location>
</feature>
<dbReference type="InterPro" id="IPR032109">
    <property type="entry name" value="Big_3_5"/>
</dbReference>
<proteinExistence type="predicted"/>
<dbReference type="Gene3D" id="2.60.40.10">
    <property type="entry name" value="Immunoglobulins"/>
    <property type="match status" value="1"/>
</dbReference>
<feature type="domain" description="Bacterial Ig-like" evidence="2">
    <location>
        <begin position="7"/>
        <end position="86"/>
    </location>
</feature>
<reference evidence="3" key="1">
    <citation type="submission" date="2013-08" db="EMBL/GenBank/DDBJ databases">
        <authorList>
            <person name="Mendez C."/>
            <person name="Richter M."/>
            <person name="Ferrer M."/>
            <person name="Sanchez J."/>
        </authorList>
    </citation>
    <scope>NUCLEOTIDE SEQUENCE</scope>
</reference>
<dbReference type="SUPFAM" id="SSF49313">
    <property type="entry name" value="Cadherin-like"/>
    <property type="match status" value="1"/>
</dbReference>
<feature type="region of interest" description="Disordered" evidence="1">
    <location>
        <begin position="182"/>
        <end position="277"/>
    </location>
</feature>
<name>T0Y772_9ZZZZ</name>
<dbReference type="GO" id="GO:0016020">
    <property type="term" value="C:membrane"/>
    <property type="evidence" value="ECO:0007669"/>
    <property type="project" value="InterPro"/>
</dbReference>
<feature type="non-terminal residue" evidence="3">
    <location>
        <position position="277"/>
    </location>
</feature>
<feature type="compositionally biased region" description="Low complexity" evidence="1">
    <location>
        <begin position="266"/>
        <end position="277"/>
    </location>
</feature>
<evidence type="ECO:0000259" key="2">
    <source>
        <dbReference type="Pfam" id="PF16640"/>
    </source>
</evidence>
<dbReference type="Pfam" id="PF05345">
    <property type="entry name" value="He_PIG"/>
    <property type="match status" value="1"/>
</dbReference>
<feature type="compositionally biased region" description="Polar residues" evidence="1">
    <location>
        <begin position="243"/>
        <end position="265"/>
    </location>
</feature>
<dbReference type="GO" id="GO:0005509">
    <property type="term" value="F:calcium ion binding"/>
    <property type="evidence" value="ECO:0007669"/>
    <property type="project" value="InterPro"/>
</dbReference>
<feature type="compositionally biased region" description="Low complexity" evidence="1">
    <location>
        <begin position="182"/>
        <end position="242"/>
    </location>
</feature>
<dbReference type="InterPro" id="IPR013783">
    <property type="entry name" value="Ig-like_fold"/>
</dbReference>
<sequence>NSSLLLSISPTVALAGSSVVLSATINGFNPTGYVNFFDENGPLCSSLISGNAASCRITLDSGNYSLYASYSGDGNNYGQVSGSASLNLLPTLALSASNPHDATVGNYYNTSLNAQGGTPPYEWTLVSGNLPNGLSLSTSGVLYGTPTAQGSFTFRVLDSDSGLLLHQQSIATYTLIVVAHPATSSGSTSPSGTSNPQPSTQGSPTTPSGTSNPQPSTQGSPTTPSGTSNPQPSTQGSPTTPSDFNLTLTNPGSQASNIQGSQLIESPSSSSGFTSPT</sequence>
<dbReference type="AlphaFoldDB" id="T0Y772"/>
<reference evidence="3" key="2">
    <citation type="journal article" date="2014" name="ISME J.">
        <title>Microbial stratification in low pH oxic and suboxic macroscopic growths along an acid mine drainage.</title>
        <authorList>
            <person name="Mendez-Garcia C."/>
            <person name="Mesa V."/>
            <person name="Sprenger R.R."/>
            <person name="Richter M."/>
            <person name="Diez M.S."/>
            <person name="Solano J."/>
            <person name="Bargiela R."/>
            <person name="Golyshina O.V."/>
            <person name="Manteca A."/>
            <person name="Ramos J.L."/>
            <person name="Gallego J.R."/>
            <person name="Llorente I."/>
            <person name="Martins Dos Santos V.A."/>
            <person name="Jensen O.N."/>
            <person name="Pelaez A.I."/>
            <person name="Sanchez J."/>
            <person name="Ferrer M."/>
        </authorList>
    </citation>
    <scope>NUCLEOTIDE SEQUENCE</scope>
</reference>
<accession>T0Y772</accession>
<protein>
    <submittedName>
        <fullName evidence="3">Hemagglutinin-related protein</fullName>
    </submittedName>
</protein>